<dbReference type="InterPro" id="IPR001387">
    <property type="entry name" value="Cro/C1-type_HTH"/>
</dbReference>
<name>A0A6J4Q4B9_9ACTN</name>
<dbReference type="Gene3D" id="3.40.50.300">
    <property type="entry name" value="P-loop containing nucleotide triphosphate hydrolases"/>
    <property type="match status" value="1"/>
</dbReference>
<dbReference type="Gene3D" id="1.10.260.40">
    <property type="entry name" value="lambda repressor-like DNA-binding domains"/>
    <property type="match status" value="1"/>
</dbReference>
<dbReference type="Pfam" id="PF13191">
    <property type="entry name" value="AAA_16"/>
    <property type="match status" value="1"/>
</dbReference>
<dbReference type="InterPro" id="IPR019734">
    <property type="entry name" value="TPR_rpt"/>
</dbReference>
<accession>A0A6J4Q4B9</accession>
<evidence type="ECO:0000313" key="3">
    <source>
        <dbReference type="EMBL" id="CAA9434270.1"/>
    </source>
</evidence>
<organism evidence="3">
    <name type="scientific">uncultured Rubrobacteraceae bacterium</name>
    <dbReference type="NCBI Taxonomy" id="349277"/>
    <lineage>
        <taxon>Bacteria</taxon>
        <taxon>Bacillati</taxon>
        <taxon>Actinomycetota</taxon>
        <taxon>Rubrobacteria</taxon>
        <taxon>Rubrobacterales</taxon>
        <taxon>Rubrobacteraceae</taxon>
        <taxon>environmental samples</taxon>
    </lineage>
</organism>
<dbReference type="SUPFAM" id="SSF48452">
    <property type="entry name" value="TPR-like"/>
    <property type="match status" value="1"/>
</dbReference>
<dbReference type="PROSITE" id="PS50943">
    <property type="entry name" value="HTH_CROC1"/>
    <property type="match status" value="1"/>
</dbReference>
<proteinExistence type="predicted"/>
<dbReference type="InterPro" id="IPR027417">
    <property type="entry name" value="P-loop_NTPase"/>
</dbReference>
<reference evidence="3" key="1">
    <citation type="submission" date="2020-02" db="EMBL/GenBank/DDBJ databases">
        <authorList>
            <person name="Meier V. D."/>
        </authorList>
    </citation>
    <scope>NUCLEOTIDE SEQUENCE</scope>
    <source>
        <strain evidence="3">AVDCRST_MAG03</strain>
    </source>
</reference>
<dbReference type="PANTHER" id="PTHR47691:SF3">
    <property type="entry name" value="HTH-TYPE TRANSCRIPTIONAL REGULATOR RV0890C-RELATED"/>
    <property type="match status" value="1"/>
</dbReference>
<dbReference type="InterPro" id="IPR010982">
    <property type="entry name" value="Lambda_DNA-bd_dom_sf"/>
</dbReference>
<dbReference type="EMBL" id="CADCUT010000208">
    <property type="protein sequence ID" value="CAA9434270.1"/>
    <property type="molecule type" value="Genomic_DNA"/>
</dbReference>
<dbReference type="Pfam" id="PF13560">
    <property type="entry name" value="HTH_31"/>
    <property type="match status" value="1"/>
</dbReference>
<feature type="domain" description="HTH cro/C1-type" evidence="2">
    <location>
        <begin position="29"/>
        <end position="84"/>
    </location>
</feature>
<dbReference type="Gene3D" id="1.25.40.10">
    <property type="entry name" value="Tetratricopeptide repeat domain"/>
    <property type="match status" value="1"/>
</dbReference>
<dbReference type="SMART" id="SM00530">
    <property type="entry name" value="HTH_XRE"/>
    <property type="match status" value="1"/>
</dbReference>
<evidence type="ECO:0000256" key="1">
    <source>
        <dbReference type="SAM" id="MobiDB-lite"/>
    </source>
</evidence>
<dbReference type="InterPro" id="IPR041664">
    <property type="entry name" value="AAA_16"/>
</dbReference>
<dbReference type="CDD" id="cd00093">
    <property type="entry name" value="HTH_XRE"/>
    <property type="match status" value="1"/>
</dbReference>
<dbReference type="SUPFAM" id="SSF52540">
    <property type="entry name" value="P-loop containing nucleoside triphosphate hydrolases"/>
    <property type="match status" value="1"/>
</dbReference>
<dbReference type="GO" id="GO:0003677">
    <property type="term" value="F:DNA binding"/>
    <property type="evidence" value="ECO:0007669"/>
    <property type="project" value="InterPro"/>
</dbReference>
<dbReference type="PANTHER" id="PTHR47691">
    <property type="entry name" value="REGULATOR-RELATED"/>
    <property type="match status" value="1"/>
</dbReference>
<dbReference type="SMART" id="SM00028">
    <property type="entry name" value="TPR"/>
    <property type="match status" value="5"/>
</dbReference>
<protein>
    <recommendedName>
        <fullName evidence="2">HTH cro/C1-type domain-containing protein</fullName>
    </recommendedName>
</protein>
<sequence>MHGGGVEDRPGPVSGDGGGYRENSFGGRLRALRETAGLTQGELASRAGLTAKAVSALERGERRRPYPHTVRSLADALYLADDERAAFVASGRAGAPKAAVKEDPPPVHLPAPATALVGRERDVEAVASLFGRPGARLVTLTGPGGVGKTRLATEVARASLAAGIFPDGASFVALAPVGDASLVLPTVARSLLDAGEAEGPSSPASLRAHLQDKSLLLVLDNFEHLMGAAVEVADLVGACPGLAVLATSRAPLRVRGEREYPVAPLGVPDPTKAPGLEDVVGAPAVDLFVRRARQASPGFEPSEANAAAIAAICWRLEGLPLAIELAAARIRFLGPTALLARLDRALEASGARDLPERQRTMRATLDWSHDLLDEPERGLFRRLSVFAGGFDFDAAESVGEDRGPDGDDVLVLLGRLVEQSLVLAEPVEGGPGIRYRMLEPIRQYALEKLEEAGAQETRRRHAEHYLALAERARPHLNGPDQCPWLDRLEGEIYNLRAAIGWSLGGGDPEVALRLVAELWWFWYKRGHLTEGRRWLEEALGRSATPGPARAEAFNGAGVLARNQADYDRARALLTEGLALQRELGDGKGTADVLLNLGTVALDRGDPAGAATLFDESLSLRRQLGDRWGAALALNNLGVAARARGDLADAASLCEESLEEFRALGDRAGIAMVLSNLGKVAEEEDAPARAAGFYGESLGLYRELEDKRNVALLACRLGGISRIQRDYLRAETLFKEALLLHRELGDRLGIGQDLEGLAAMRASLGWSEGAVRLWAAAERLREEIGAPPEDAERALSEPLIAAAREALGEEAFTAAWAAGRETPLEEVISEVLND</sequence>
<gene>
    <name evidence="3" type="ORF">AVDCRST_MAG03-3511</name>
</gene>
<feature type="compositionally biased region" description="Basic and acidic residues" evidence="1">
    <location>
        <begin position="1"/>
        <end position="10"/>
    </location>
</feature>
<dbReference type="AlphaFoldDB" id="A0A6J4Q4B9"/>
<dbReference type="InterPro" id="IPR058852">
    <property type="entry name" value="HTH_77"/>
</dbReference>
<dbReference type="Pfam" id="PF25872">
    <property type="entry name" value="HTH_77"/>
    <property type="match status" value="1"/>
</dbReference>
<dbReference type="Pfam" id="PF13424">
    <property type="entry name" value="TPR_12"/>
    <property type="match status" value="2"/>
</dbReference>
<dbReference type="InterPro" id="IPR011990">
    <property type="entry name" value="TPR-like_helical_dom_sf"/>
</dbReference>
<feature type="region of interest" description="Disordered" evidence="1">
    <location>
        <begin position="1"/>
        <end position="26"/>
    </location>
</feature>
<evidence type="ECO:0000259" key="2">
    <source>
        <dbReference type="PROSITE" id="PS50943"/>
    </source>
</evidence>
<dbReference type="PRINTS" id="PR00364">
    <property type="entry name" value="DISEASERSIST"/>
</dbReference>
<dbReference type="SUPFAM" id="SSF47413">
    <property type="entry name" value="lambda repressor-like DNA-binding domains"/>
    <property type="match status" value="1"/>
</dbReference>